<evidence type="ECO:0000259" key="1">
    <source>
        <dbReference type="Pfam" id="PF14681"/>
    </source>
</evidence>
<keyword evidence="3" id="KW-1185">Reference proteome</keyword>
<dbReference type="RefSeq" id="WP_093207953.1">
    <property type="nucleotide sequence ID" value="NZ_FNGS01000010.1"/>
</dbReference>
<name>A0A1G9WTG7_9BACT</name>
<dbReference type="PANTHER" id="PTHR11608">
    <property type="entry name" value="BIFUNCTIONAL PROTEIN PYRR"/>
    <property type="match status" value="1"/>
</dbReference>
<dbReference type="STRING" id="563176.SAMN04488090_4433"/>
<dbReference type="SUPFAM" id="SSF53271">
    <property type="entry name" value="PRTase-like"/>
    <property type="match status" value="1"/>
</dbReference>
<dbReference type="NCBIfam" id="NF001097">
    <property type="entry name" value="PRK00129.1"/>
    <property type="match status" value="1"/>
</dbReference>
<reference evidence="2 3" key="1">
    <citation type="submission" date="2016-10" db="EMBL/GenBank/DDBJ databases">
        <authorList>
            <person name="de Groot N.N."/>
        </authorList>
    </citation>
    <scope>NUCLEOTIDE SEQUENCE [LARGE SCALE GENOMIC DNA]</scope>
    <source>
        <strain evidence="2 3">DSM 21668</strain>
    </source>
</reference>
<gene>
    <name evidence="2" type="ORF">SAMN04488090_4433</name>
</gene>
<dbReference type="GO" id="GO:0016757">
    <property type="term" value="F:glycosyltransferase activity"/>
    <property type="evidence" value="ECO:0007669"/>
    <property type="project" value="UniProtKB-KW"/>
</dbReference>
<accession>A0A1G9WTG7</accession>
<protein>
    <submittedName>
        <fullName evidence="2">Uracil phosphoribosyltransferase</fullName>
    </submittedName>
</protein>
<dbReference type="Pfam" id="PF14681">
    <property type="entry name" value="UPRTase"/>
    <property type="match status" value="1"/>
</dbReference>
<feature type="domain" description="Phosphoribosyltransferase" evidence="1">
    <location>
        <begin position="12"/>
        <end position="211"/>
    </location>
</feature>
<dbReference type="Gene3D" id="3.40.50.2020">
    <property type="match status" value="1"/>
</dbReference>
<dbReference type="CDD" id="cd06223">
    <property type="entry name" value="PRTases_typeI"/>
    <property type="match status" value="1"/>
</dbReference>
<dbReference type="InterPro" id="IPR050137">
    <property type="entry name" value="PyrR_bifunctional"/>
</dbReference>
<dbReference type="InterPro" id="IPR000836">
    <property type="entry name" value="PRTase_dom"/>
</dbReference>
<dbReference type="AlphaFoldDB" id="A0A1G9WTG7"/>
<evidence type="ECO:0000313" key="3">
    <source>
        <dbReference type="Proteomes" id="UP000198901"/>
    </source>
</evidence>
<organism evidence="2 3">
    <name type="scientific">Siphonobacter aquaeclarae</name>
    <dbReference type="NCBI Taxonomy" id="563176"/>
    <lineage>
        <taxon>Bacteria</taxon>
        <taxon>Pseudomonadati</taxon>
        <taxon>Bacteroidota</taxon>
        <taxon>Cytophagia</taxon>
        <taxon>Cytophagales</taxon>
        <taxon>Cytophagaceae</taxon>
        <taxon>Siphonobacter</taxon>
    </lineage>
</organism>
<evidence type="ECO:0000313" key="2">
    <source>
        <dbReference type="EMBL" id="SDM87852.1"/>
    </source>
</evidence>
<dbReference type="EMBL" id="FNGS01000010">
    <property type="protein sequence ID" value="SDM87852.1"/>
    <property type="molecule type" value="Genomic_DNA"/>
</dbReference>
<dbReference type="OrthoDB" id="9781675at2"/>
<sequence>MFVLAEQSSVGNHFIAELRDVQIQQDPLRFRRNLERLGEILAYEISKTLVFSKTSVNTPLGTSETFLLAQQPVLAVILRASLPFHQGFLNFFDRAENAFIGAYRGPHVEGEDFTVELEYLSSPDLTGKTLILIDPMLATGKSLEQSYRSLLRYGIPARTHIAAAIAAPEGIRYLQSKMPECRMWIGAVDDHLNHNYYIVPGLGDAGDLAFGPKL</sequence>
<dbReference type="InterPro" id="IPR029057">
    <property type="entry name" value="PRTase-like"/>
</dbReference>
<dbReference type="PANTHER" id="PTHR11608:SF0">
    <property type="entry name" value="BIFUNCTIONAL PROTEIN PYRR"/>
    <property type="match status" value="1"/>
</dbReference>
<proteinExistence type="predicted"/>
<keyword evidence="2" id="KW-0808">Transferase</keyword>
<keyword evidence="2" id="KW-0328">Glycosyltransferase</keyword>
<dbReference type="Proteomes" id="UP000198901">
    <property type="component" value="Unassembled WGS sequence"/>
</dbReference>